<dbReference type="GO" id="GO:0004386">
    <property type="term" value="F:helicase activity"/>
    <property type="evidence" value="ECO:0007669"/>
    <property type="project" value="UniProtKB-KW"/>
</dbReference>
<name>A0A150WFG1_BDEBC</name>
<evidence type="ECO:0000256" key="3">
    <source>
        <dbReference type="ARBA" id="ARBA00022801"/>
    </source>
</evidence>
<keyword evidence="13" id="KW-1185">Reference proteome</keyword>
<dbReference type="OrthoDB" id="9815222at2"/>
<comment type="similarity">
    <text evidence="9">Belongs to the Lhr helicase family. Lhr-Core subfamily.</text>
</comment>
<dbReference type="Pfam" id="PF00271">
    <property type="entry name" value="Helicase_C"/>
    <property type="match status" value="1"/>
</dbReference>
<dbReference type="EMBL" id="LUKE01000006">
    <property type="protein sequence ID" value="KYG61683.1"/>
    <property type="molecule type" value="Genomic_DNA"/>
</dbReference>
<keyword evidence="2" id="KW-0227">DNA damage</keyword>
<protein>
    <submittedName>
        <fullName evidence="12">DNA ligase-associated DEXH box helicase</fullName>
    </submittedName>
</protein>
<dbReference type="PROSITE" id="PS51192">
    <property type="entry name" value="HELICASE_ATP_BIND_1"/>
    <property type="match status" value="1"/>
</dbReference>
<evidence type="ECO:0000256" key="1">
    <source>
        <dbReference type="ARBA" id="ARBA00022741"/>
    </source>
</evidence>
<dbReference type="GO" id="GO:0016874">
    <property type="term" value="F:ligase activity"/>
    <property type="evidence" value="ECO:0007669"/>
    <property type="project" value="UniProtKB-KW"/>
</dbReference>
<dbReference type="Pfam" id="PF08494">
    <property type="entry name" value="DEAD_assoc"/>
    <property type="match status" value="1"/>
</dbReference>
<evidence type="ECO:0000256" key="7">
    <source>
        <dbReference type="ARBA" id="ARBA00023204"/>
    </source>
</evidence>
<dbReference type="Pfam" id="PF00270">
    <property type="entry name" value="DEAD"/>
    <property type="match status" value="1"/>
</dbReference>
<dbReference type="PANTHER" id="PTHR47962">
    <property type="entry name" value="ATP-DEPENDENT HELICASE LHR-RELATED-RELATED"/>
    <property type="match status" value="1"/>
</dbReference>
<dbReference type="InterPro" id="IPR013701">
    <property type="entry name" value="Lhr-like_DEAD/DEAH_assoc"/>
</dbReference>
<dbReference type="InterPro" id="IPR026362">
    <property type="entry name" value="DEXH_lig_assoc"/>
</dbReference>
<reference evidence="12 13" key="1">
    <citation type="submission" date="2016-03" db="EMBL/GenBank/DDBJ databases">
        <authorList>
            <person name="Ploux O."/>
        </authorList>
    </citation>
    <scope>NUCLEOTIDE SEQUENCE [LARGE SCALE GENOMIC DNA]</scope>
    <source>
        <strain evidence="12 13">R0</strain>
    </source>
</reference>
<dbReference type="Proteomes" id="UP000075320">
    <property type="component" value="Unassembled WGS sequence"/>
</dbReference>
<organism evidence="12 13">
    <name type="scientific">Bdellovibrio bacteriovorus</name>
    <dbReference type="NCBI Taxonomy" id="959"/>
    <lineage>
        <taxon>Bacteria</taxon>
        <taxon>Pseudomonadati</taxon>
        <taxon>Bdellovibrionota</taxon>
        <taxon>Bdellovibrionia</taxon>
        <taxon>Bdellovibrionales</taxon>
        <taxon>Pseudobdellovibrionaceae</taxon>
        <taxon>Bdellovibrio</taxon>
    </lineage>
</organism>
<keyword evidence="7" id="KW-0234">DNA repair</keyword>
<keyword evidence="4" id="KW-0347">Helicase</keyword>
<dbReference type="Gene3D" id="3.40.50.300">
    <property type="entry name" value="P-loop containing nucleotide triphosphate hydrolases"/>
    <property type="match status" value="2"/>
</dbReference>
<evidence type="ECO:0000256" key="9">
    <source>
        <dbReference type="ARBA" id="ARBA00093467"/>
    </source>
</evidence>
<dbReference type="InterPro" id="IPR017170">
    <property type="entry name" value="Lhr-like"/>
</dbReference>
<keyword evidence="3" id="KW-0378">Hydrolase</keyword>
<gene>
    <name evidence="12" type="ORF">AZI86_18485</name>
</gene>
<dbReference type="CDD" id="cd18796">
    <property type="entry name" value="SF2_C_LHR"/>
    <property type="match status" value="1"/>
</dbReference>
<dbReference type="GO" id="GO:0003677">
    <property type="term" value="F:DNA binding"/>
    <property type="evidence" value="ECO:0007669"/>
    <property type="project" value="UniProtKB-KW"/>
</dbReference>
<feature type="domain" description="Helicase ATP-binding" evidence="10">
    <location>
        <begin position="26"/>
        <end position="204"/>
    </location>
</feature>
<dbReference type="InterPro" id="IPR011545">
    <property type="entry name" value="DEAD/DEAH_box_helicase_dom"/>
</dbReference>
<evidence type="ECO:0000256" key="5">
    <source>
        <dbReference type="ARBA" id="ARBA00022840"/>
    </source>
</evidence>
<keyword evidence="8" id="KW-0413">Isomerase</keyword>
<proteinExistence type="inferred from homology"/>
<dbReference type="InterPro" id="IPR045628">
    <property type="entry name" value="Lhr_WH_dom"/>
</dbReference>
<evidence type="ECO:0000256" key="4">
    <source>
        <dbReference type="ARBA" id="ARBA00022806"/>
    </source>
</evidence>
<dbReference type="PROSITE" id="PS51194">
    <property type="entry name" value="HELICASE_CTER"/>
    <property type="match status" value="1"/>
</dbReference>
<dbReference type="SMART" id="SM00490">
    <property type="entry name" value="HELICc"/>
    <property type="match status" value="1"/>
</dbReference>
<dbReference type="SMART" id="SM00487">
    <property type="entry name" value="DEXDc"/>
    <property type="match status" value="1"/>
</dbReference>
<keyword evidence="12" id="KW-0436">Ligase</keyword>
<keyword evidence="5" id="KW-0067">ATP-binding</keyword>
<dbReference type="InterPro" id="IPR014001">
    <property type="entry name" value="Helicase_ATP-bd"/>
</dbReference>
<evidence type="ECO:0000256" key="6">
    <source>
        <dbReference type="ARBA" id="ARBA00023125"/>
    </source>
</evidence>
<keyword evidence="6" id="KW-0238">DNA-binding</keyword>
<evidence type="ECO:0000313" key="13">
    <source>
        <dbReference type="Proteomes" id="UP000075320"/>
    </source>
</evidence>
<evidence type="ECO:0000256" key="2">
    <source>
        <dbReference type="ARBA" id="ARBA00022763"/>
    </source>
</evidence>
<dbReference type="InterPro" id="IPR001650">
    <property type="entry name" value="Helicase_C-like"/>
</dbReference>
<dbReference type="PANTHER" id="PTHR47962:SF3">
    <property type="entry name" value="LARGE ATP-DEPENDENT HELICASE-RELATED PROTEIN"/>
    <property type="match status" value="1"/>
</dbReference>
<evidence type="ECO:0000313" key="12">
    <source>
        <dbReference type="EMBL" id="KYG61683.1"/>
    </source>
</evidence>
<evidence type="ECO:0000259" key="11">
    <source>
        <dbReference type="PROSITE" id="PS51194"/>
    </source>
</evidence>
<accession>A0A150WFG1</accession>
<evidence type="ECO:0000256" key="8">
    <source>
        <dbReference type="ARBA" id="ARBA00023235"/>
    </source>
</evidence>
<dbReference type="RefSeq" id="WP_061836765.1">
    <property type="nucleotide sequence ID" value="NZ_LUKE01000006.1"/>
</dbReference>
<dbReference type="SUPFAM" id="SSF52540">
    <property type="entry name" value="P-loop containing nucleoside triphosphate hydrolases"/>
    <property type="match status" value="1"/>
</dbReference>
<dbReference type="InterPro" id="IPR052511">
    <property type="entry name" value="ATP-dep_Helicase"/>
</dbReference>
<dbReference type="Pfam" id="PF19306">
    <property type="entry name" value="WHD_Lhr"/>
    <property type="match status" value="1"/>
</dbReference>
<evidence type="ECO:0000259" key="10">
    <source>
        <dbReference type="PROSITE" id="PS51192"/>
    </source>
</evidence>
<dbReference type="GO" id="GO:0016887">
    <property type="term" value="F:ATP hydrolysis activity"/>
    <property type="evidence" value="ECO:0007669"/>
    <property type="project" value="TreeGrafter"/>
</dbReference>
<dbReference type="PIRSF" id="PIRSF037307">
    <property type="entry name" value="Lhr-like_helic_prd"/>
    <property type="match status" value="1"/>
</dbReference>
<sequence length="804" mass="90935">MKELKPIKKFFENRGWEPFPFQEKAWKAFLKGESGLLHVPTGSGKTYAAIMGPFAKFIAKPKKGLKALYLTPLRALARDLEIAMREPIEQEGWPIKIEARTGDTPTSVKKKQLQNPADMLLTTPESLAVLISQSDAENILKNIEVVILDEWHELLASKRGSLCELSLSYLRSLNPELQVWALSASIGNLDEAAKVAVGRANTPVIISGGSDRNLEIECLLPDKVDRFPWAGHLGMALKEKLAEILDPQISTLIFTNTRSQAERWYESLLQMRPEMENEMALHHSSLERTEREAVEEAVKNGSIKWVVCTSSLDLGVDFQPVERVIQIGSPKMVARMMQRAGRSAHRPGGRSHLIFLPTNSWEIFELEAVKKALKEKHVEARRPLHKPIDVLLQHMMTLACGPGLRMDELELSLRDTFSFADITQEQLSWCRRFLTEGGETLKAYPQFRKLVYDEEDGRYHPAHSRIATQHRMSIGTIVSRESVQVSYTNRTRIGSVEESFISKIKKGDVFQFAGRKLEMVMLRDMTAYVKSSKAPTNVVPSWDGGRFPISETLSEALRLSLNEKHPSIDRVLSPLLKAQKELSFLPEPQDLLIETLSSKQAEHFYVYPFAGRSVHEGIAQLWGLRFGKKEAATFSFAVNDYGLEIRAHSGYDFKALFSDDFFNAEGLEEEIGESLQIGQLTQRQFRSIAQIAGLVFTGYPGQPKTGRQMQVSASLLYEVFKKHEPNNLLIKQSYWEVLHDSLESDRLTKTLNRMKSAHQRWVVLESPSPLAFPLLVESIAIGQLSNESLEAKIARLKKTWEKSK</sequence>
<dbReference type="AlphaFoldDB" id="A0A150WFG1"/>
<comment type="caution">
    <text evidence="12">The sequence shown here is derived from an EMBL/GenBank/DDBJ whole genome shotgun (WGS) entry which is preliminary data.</text>
</comment>
<dbReference type="NCBIfam" id="TIGR04121">
    <property type="entry name" value="DEXH_lig_assoc"/>
    <property type="match status" value="1"/>
</dbReference>
<keyword evidence="1" id="KW-0547">Nucleotide-binding</keyword>
<feature type="domain" description="Helicase C-terminal" evidence="11">
    <location>
        <begin position="236"/>
        <end position="396"/>
    </location>
</feature>
<dbReference type="GO" id="GO:0005524">
    <property type="term" value="F:ATP binding"/>
    <property type="evidence" value="ECO:0007669"/>
    <property type="project" value="UniProtKB-KW"/>
</dbReference>
<dbReference type="GO" id="GO:0006281">
    <property type="term" value="P:DNA repair"/>
    <property type="evidence" value="ECO:0007669"/>
    <property type="project" value="UniProtKB-KW"/>
</dbReference>
<dbReference type="InterPro" id="IPR027417">
    <property type="entry name" value="P-loop_NTPase"/>
</dbReference>